<organism evidence="1 2">
    <name type="scientific">Belliella calami</name>
    <dbReference type="NCBI Taxonomy" id="2923436"/>
    <lineage>
        <taxon>Bacteria</taxon>
        <taxon>Pseudomonadati</taxon>
        <taxon>Bacteroidota</taxon>
        <taxon>Cytophagia</taxon>
        <taxon>Cytophagales</taxon>
        <taxon>Cyclobacteriaceae</taxon>
        <taxon>Belliella</taxon>
    </lineage>
</organism>
<keyword evidence="2" id="KW-1185">Reference proteome</keyword>
<name>A0ABS9UQK9_9BACT</name>
<dbReference type="RefSeq" id="WP_241275418.1">
    <property type="nucleotide sequence ID" value="NZ_JAKZGS010000011.1"/>
</dbReference>
<dbReference type="Proteomes" id="UP001165488">
    <property type="component" value="Unassembled WGS sequence"/>
</dbReference>
<protein>
    <submittedName>
        <fullName evidence="1">Uncharacterized protein</fullName>
    </submittedName>
</protein>
<gene>
    <name evidence="1" type="ORF">MM236_13000</name>
</gene>
<evidence type="ECO:0000313" key="1">
    <source>
        <dbReference type="EMBL" id="MCH7398916.1"/>
    </source>
</evidence>
<comment type="caution">
    <text evidence="1">The sequence shown here is derived from an EMBL/GenBank/DDBJ whole genome shotgun (WGS) entry which is preliminary data.</text>
</comment>
<sequence>MSLISEVTEISFVQNNTKAMQLKEGVDLKLAIPEALIEKFYCNHLPFDFIGYLGSCGGFLCSESQYPSLITAHLPKVLDWLHEIDMPRVFEETPCGIPVLLFDGEFSTESLLFHYDGTTASADLIKKFIELFQNNIRGSKATIISPSFIPKSKQRDEQELIQLITEHTCETSFIKFNFTRIGDFWSYAVKHKCTVLVTSKNYQADLAEVLFHFYKGGMWYNNLSFYLSY</sequence>
<dbReference type="EMBL" id="JAKZGS010000011">
    <property type="protein sequence ID" value="MCH7398916.1"/>
    <property type="molecule type" value="Genomic_DNA"/>
</dbReference>
<accession>A0ABS9UQK9</accession>
<proteinExistence type="predicted"/>
<evidence type="ECO:0000313" key="2">
    <source>
        <dbReference type="Proteomes" id="UP001165488"/>
    </source>
</evidence>
<reference evidence="1" key="1">
    <citation type="submission" date="2022-03" db="EMBL/GenBank/DDBJ databases">
        <title>De novo assembled genomes of Belliella spp. (Cyclobacteriaceae) strains.</title>
        <authorList>
            <person name="Szabo A."/>
            <person name="Korponai K."/>
            <person name="Felfoldi T."/>
        </authorList>
    </citation>
    <scope>NUCLEOTIDE SEQUENCE</scope>
    <source>
        <strain evidence="1">DSM 107340</strain>
    </source>
</reference>